<comment type="caution">
    <text evidence="1">The sequence shown here is derived from an EMBL/GenBank/DDBJ whole genome shotgun (WGS) entry which is preliminary data.</text>
</comment>
<evidence type="ECO:0000313" key="1">
    <source>
        <dbReference type="EMBL" id="GGA48575.1"/>
    </source>
</evidence>
<reference evidence="1 2" key="1">
    <citation type="journal article" date="2014" name="Int. J. Syst. Evol. Microbiol.">
        <title>Complete genome sequence of Corynebacterium casei LMG S-19264T (=DSM 44701T), isolated from a smear-ripened cheese.</title>
        <authorList>
            <consortium name="US DOE Joint Genome Institute (JGI-PGF)"/>
            <person name="Walter F."/>
            <person name="Albersmeier A."/>
            <person name="Kalinowski J."/>
            <person name="Ruckert C."/>
        </authorList>
    </citation>
    <scope>NUCLEOTIDE SEQUENCE [LARGE SCALE GENOMIC DNA]</scope>
    <source>
        <strain evidence="1 2">CGMCC 1.15896</strain>
    </source>
</reference>
<evidence type="ECO:0000313" key="2">
    <source>
        <dbReference type="Proteomes" id="UP000596977"/>
    </source>
</evidence>
<proteinExistence type="predicted"/>
<gene>
    <name evidence="1" type="ORF">GCM10011499_17960</name>
</gene>
<name>A0A916RAL3_9HYPH</name>
<accession>A0A916RAL3</accession>
<dbReference type="EMBL" id="BMKB01000003">
    <property type="protein sequence ID" value="GGA48575.1"/>
    <property type="molecule type" value="Genomic_DNA"/>
</dbReference>
<keyword evidence="2" id="KW-1185">Reference proteome</keyword>
<protein>
    <submittedName>
        <fullName evidence="1">Uncharacterized protein</fullName>
    </submittedName>
</protein>
<organism evidence="1 2">
    <name type="scientific">Pelagibacterium lentulum</name>
    <dbReference type="NCBI Taxonomy" id="2029865"/>
    <lineage>
        <taxon>Bacteria</taxon>
        <taxon>Pseudomonadati</taxon>
        <taxon>Pseudomonadota</taxon>
        <taxon>Alphaproteobacteria</taxon>
        <taxon>Hyphomicrobiales</taxon>
        <taxon>Devosiaceae</taxon>
        <taxon>Pelagibacterium</taxon>
    </lineage>
</organism>
<dbReference type="Proteomes" id="UP000596977">
    <property type="component" value="Unassembled WGS sequence"/>
</dbReference>
<dbReference type="AlphaFoldDB" id="A0A916RAL3"/>
<sequence>MSGLKSVTELVKIEAQEIGQYLISSVLVPGSDHHPAAFAPGYQMAILGAGFPDPYRDGSGSKMASRSRWV</sequence>